<comment type="caution">
    <text evidence="3">The sequence shown here is derived from an EMBL/GenBank/DDBJ whole genome shotgun (WGS) entry which is preliminary data.</text>
</comment>
<dbReference type="GO" id="GO:0016020">
    <property type="term" value="C:membrane"/>
    <property type="evidence" value="ECO:0007669"/>
    <property type="project" value="InterPro"/>
</dbReference>
<evidence type="ECO:0000256" key="1">
    <source>
        <dbReference type="SAM" id="SignalP"/>
    </source>
</evidence>
<organism evidence="3 4">
    <name type="scientific">Allosediminivita pacifica</name>
    <dbReference type="NCBI Taxonomy" id="1267769"/>
    <lineage>
        <taxon>Bacteria</taxon>
        <taxon>Pseudomonadati</taxon>
        <taxon>Pseudomonadota</taxon>
        <taxon>Alphaproteobacteria</taxon>
        <taxon>Rhodobacterales</taxon>
        <taxon>Paracoccaceae</taxon>
        <taxon>Allosediminivita</taxon>
    </lineage>
</organism>
<protein>
    <submittedName>
        <fullName evidence="3">Outer membrane protein OmpU</fullName>
    </submittedName>
</protein>
<evidence type="ECO:0000313" key="3">
    <source>
        <dbReference type="EMBL" id="PTX52089.1"/>
    </source>
</evidence>
<dbReference type="GO" id="GO:0015288">
    <property type="term" value="F:porin activity"/>
    <property type="evidence" value="ECO:0007669"/>
    <property type="project" value="InterPro"/>
</dbReference>
<dbReference type="EMBL" id="QBKN01000002">
    <property type="protein sequence ID" value="PTX52089.1"/>
    <property type="molecule type" value="Genomic_DNA"/>
</dbReference>
<proteinExistence type="predicted"/>
<evidence type="ECO:0000313" key="4">
    <source>
        <dbReference type="Proteomes" id="UP000244069"/>
    </source>
</evidence>
<keyword evidence="4" id="KW-1185">Reference proteome</keyword>
<dbReference type="InterPro" id="IPR023614">
    <property type="entry name" value="Porin_dom_sf"/>
</dbReference>
<dbReference type="Gene3D" id="2.40.160.10">
    <property type="entry name" value="Porin"/>
    <property type="match status" value="1"/>
</dbReference>
<dbReference type="InterPro" id="IPR033900">
    <property type="entry name" value="Gram_neg_porin_domain"/>
</dbReference>
<dbReference type="RefSeq" id="WP_107974561.1">
    <property type="nucleotide sequence ID" value="NZ_BMEZ01000002.1"/>
</dbReference>
<reference evidence="3 4" key="1">
    <citation type="submission" date="2018-04" db="EMBL/GenBank/DDBJ databases">
        <title>Genomic Encyclopedia of Archaeal and Bacterial Type Strains, Phase II (KMG-II): from individual species to whole genera.</title>
        <authorList>
            <person name="Goeker M."/>
        </authorList>
    </citation>
    <scope>NUCLEOTIDE SEQUENCE [LARGE SCALE GENOMIC DNA]</scope>
    <source>
        <strain evidence="3 4">DSM 29329</strain>
    </source>
</reference>
<keyword evidence="1" id="KW-0732">Signal</keyword>
<dbReference type="Pfam" id="PF13609">
    <property type="entry name" value="Porin_4"/>
    <property type="match status" value="1"/>
</dbReference>
<dbReference type="AlphaFoldDB" id="A0A2T6B7P2"/>
<feature type="signal peptide" evidence="1">
    <location>
        <begin position="1"/>
        <end position="19"/>
    </location>
</feature>
<evidence type="ECO:0000259" key="2">
    <source>
        <dbReference type="Pfam" id="PF13609"/>
    </source>
</evidence>
<dbReference type="Proteomes" id="UP000244069">
    <property type="component" value="Unassembled WGS sequence"/>
</dbReference>
<dbReference type="SUPFAM" id="SSF56935">
    <property type="entry name" value="Porins"/>
    <property type="match status" value="1"/>
</dbReference>
<accession>A0A2T6B7P2</accession>
<gene>
    <name evidence="3" type="ORF">C8N44_102134</name>
</gene>
<sequence length="326" mass="33724">MKKILLASTAMVAFAGAAAAEVNIAGRAEVGVYSFGGSNDQFFTDVDIDFDMVGEADNGMTFGASVDLDEANSGFSADDDNGVNYFIAYGGARLDAGDVDGAFDAALSETNLVGGSINDDETLHGGFEYEVFGDTINLNNGLDGQGDGQVFTFSYSFDAFTGYLSMEQVNNGGDDSIYGIGATYAASFAGADMTFGLGYQYGADTPLYGDAEVLGGSVSAAFTNGFSVAANYTDISFNDTDNDGSYYSVGVGYEINAIGIGVNYGEYDFPNDAYDASGVGVAATYDFGGGLVAQLGYGSSDISDAAETFGSDYEDDHYSIGLAMSF</sequence>
<dbReference type="OrthoDB" id="7326315at2"/>
<feature type="chain" id="PRO_5015512343" evidence="1">
    <location>
        <begin position="20"/>
        <end position="326"/>
    </location>
</feature>
<feature type="domain" description="Porin" evidence="2">
    <location>
        <begin position="7"/>
        <end position="303"/>
    </location>
</feature>
<name>A0A2T6B7P2_9RHOB</name>